<feature type="signal peptide" evidence="2">
    <location>
        <begin position="1"/>
        <end position="25"/>
    </location>
</feature>
<accession>A0A5S9Q794</accession>
<dbReference type="SUPFAM" id="SSF75011">
    <property type="entry name" value="3-carboxy-cis,cis-mucoante lactonizing enzyme"/>
    <property type="match status" value="1"/>
</dbReference>
<sequence length="756" mass="80677">MHSSRFTLKRLALACAVSAISTACSDSSTQNEPTSLACMDTNLSGTCSSVEQQEVLQSADASVSLTGGHLFMQRADGLFLTAPASTTPGKITPFTTLVQSELIHNPLVWDETQPGLKAVDKVVNYLNQRFPGHDFATYLVEGGPEADAALLQASFMQAVNASDNNRYCSIAAAVDAMVEAGRFDVEVTADDIDARCQTQTAILQRVNDGFKGTIVDFDSHFQHNIIVAATSNDEIKTWPMAAHIKTPADADLAEALAARASASQARFRTENNTTGNSLPVYSLGLGSVNFDDDDDYDFDYDDDDDYDSESGASGEVPTYPTIPPTTDGKSKGLKNIARVVSTANPSVLFTLTNDGSDLFISNSTLACADTGSYGVYRIILNATSSDTETDVEADTVEEAQTNSVLAFEPIQQRLAGQIQVDTLAGASVFVPVDPVPSDGGDPANPSEEEASCLHDDLTMMALSDNGGRLLMATPKRVFSLDAVTLEANGSSFTPFNAEADLQSIDVANNNLYAAIVSNEDDGVAMVNLESLSAVGWPTAGTVQSPEALLFFDNNNKGVAYENNGNELIIFNLNNKQAPEVERRITLDSAIAHVAIPPNKQFMVVLTQDNKVRSYLLPSLVLNQVFDHVKTPVVKLKAMNDAVILLEANNQSISTLTYQQGLGSPMSLAAQTLTDAVVLAGNTDLTDVRNSLYLPQSFSNIDGVTISWSSTSNDINTDTGAITTTTTQNAHLTATISGEFRGEATSMQLLFPLVLKP</sequence>
<evidence type="ECO:0000256" key="2">
    <source>
        <dbReference type="SAM" id="SignalP"/>
    </source>
</evidence>
<keyword evidence="2" id="KW-0732">Signal</keyword>
<dbReference type="AlphaFoldDB" id="A0A5S9Q794"/>
<reference evidence="3 4" key="1">
    <citation type="submission" date="2019-11" db="EMBL/GenBank/DDBJ databases">
        <authorList>
            <person name="Holert J."/>
        </authorList>
    </citation>
    <scope>NUCLEOTIDE SEQUENCE [LARGE SCALE GENOMIC DNA]</scope>
    <source>
        <strain evidence="3">BC5_2</strain>
    </source>
</reference>
<proteinExistence type="predicted"/>
<feature type="compositionally biased region" description="Acidic residues" evidence="1">
    <location>
        <begin position="298"/>
        <end position="308"/>
    </location>
</feature>
<dbReference type="EMBL" id="CACSII010000017">
    <property type="protein sequence ID" value="CAA0113361.1"/>
    <property type="molecule type" value="Genomic_DNA"/>
</dbReference>
<dbReference type="PROSITE" id="PS51257">
    <property type="entry name" value="PROKAR_LIPOPROTEIN"/>
    <property type="match status" value="1"/>
</dbReference>
<organism evidence="3 4">
    <name type="scientific">BD1-7 clade bacterium</name>
    <dbReference type="NCBI Taxonomy" id="2029982"/>
    <lineage>
        <taxon>Bacteria</taxon>
        <taxon>Pseudomonadati</taxon>
        <taxon>Pseudomonadota</taxon>
        <taxon>Gammaproteobacteria</taxon>
        <taxon>Cellvibrionales</taxon>
        <taxon>Spongiibacteraceae</taxon>
        <taxon>BD1-7 clade</taxon>
    </lineage>
</organism>
<evidence type="ECO:0000313" key="3">
    <source>
        <dbReference type="EMBL" id="CAA0113361.1"/>
    </source>
</evidence>
<feature type="region of interest" description="Disordered" evidence="1">
    <location>
        <begin position="298"/>
        <end position="330"/>
    </location>
</feature>
<dbReference type="Proteomes" id="UP000434580">
    <property type="component" value="Unassembled WGS sequence"/>
</dbReference>
<protein>
    <submittedName>
        <fullName evidence="3">Uncharacterized protein</fullName>
    </submittedName>
</protein>
<evidence type="ECO:0000313" key="4">
    <source>
        <dbReference type="Proteomes" id="UP000434580"/>
    </source>
</evidence>
<dbReference type="OrthoDB" id="5837361at2"/>
<gene>
    <name evidence="3" type="ORF">DPBNPPHM_01658</name>
</gene>
<feature type="chain" id="PRO_5025044207" evidence="2">
    <location>
        <begin position="26"/>
        <end position="756"/>
    </location>
</feature>
<name>A0A5S9Q794_9GAMM</name>
<evidence type="ECO:0000256" key="1">
    <source>
        <dbReference type="SAM" id="MobiDB-lite"/>
    </source>
</evidence>